<comment type="cofactor">
    <cofactor evidence="1">
        <name>heme</name>
        <dbReference type="ChEBI" id="CHEBI:30413"/>
    </cofactor>
</comment>
<gene>
    <name evidence="4" type="ORF">GCM10007304_11730</name>
</gene>
<evidence type="ECO:0008006" key="6">
    <source>
        <dbReference type="Google" id="ProtNLM"/>
    </source>
</evidence>
<dbReference type="InterPro" id="IPR050121">
    <property type="entry name" value="Cytochrome_P450_monoxygenase"/>
</dbReference>
<dbReference type="PRINTS" id="PR00385">
    <property type="entry name" value="P450"/>
</dbReference>
<dbReference type="InterPro" id="IPR001128">
    <property type="entry name" value="Cyt_P450"/>
</dbReference>
<comment type="similarity">
    <text evidence="2 3">Belongs to the cytochrome P450 family.</text>
</comment>
<evidence type="ECO:0000256" key="1">
    <source>
        <dbReference type="ARBA" id="ARBA00001971"/>
    </source>
</evidence>
<dbReference type="PANTHER" id="PTHR24305:SF166">
    <property type="entry name" value="CYTOCHROME P450 12A4, MITOCHONDRIAL-RELATED"/>
    <property type="match status" value="1"/>
</dbReference>
<dbReference type="Proteomes" id="UP000654257">
    <property type="component" value="Unassembled WGS sequence"/>
</dbReference>
<dbReference type="PROSITE" id="PS00086">
    <property type="entry name" value="CYTOCHROME_P450"/>
    <property type="match status" value="1"/>
</dbReference>
<keyword evidence="5" id="KW-1185">Reference proteome</keyword>
<evidence type="ECO:0000256" key="3">
    <source>
        <dbReference type="RuleBase" id="RU000461"/>
    </source>
</evidence>
<dbReference type="Pfam" id="PF00067">
    <property type="entry name" value="p450"/>
    <property type="match status" value="1"/>
</dbReference>
<evidence type="ECO:0000313" key="5">
    <source>
        <dbReference type="Proteomes" id="UP000654257"/>
    </source>
</evidence>
<keyword evidence="3" id="KW-0503">Monooxygenase</keyword>
<reference evidence="4" key="2">
    <citation type="submission" date="2020-09" db="EMBL/GenBank/DDBJ databases">
        <authorList>
            <person name="Sun Q."/>
            <person name="Sedlacek I."/>
        </authorList>
    </citation>
    <scope>NUCLEOTIDE SEQUENCE</scope>
    <source>
        <strain evidence="4">CCM 7905</strain>
    </source>
</reference>
<sequence length="450" mass="49743">MTSVFAQRASYQRQGIRFLGGPLPLLSERKVSGAFDQKLARDHLFLGDGRSDFVGTWRGSRVQLYAVSRRAIDAIVNPKISGPHIDRDTAARYSFGQLSPEAITFAPASQPQFRERKRNLIVATSAGYAAAPTLHAIDRQFAATRGLATLDVRPSVTVCVRDAVAEAIWGDAASAPVRYIDSEGCEQTLPFAEAMYDNFLRLRKYANTYAMRVEPRLQRFAVTREQRWMRSNTRLLQQHMSMVRPDNTIAGHIRRLHGISGFSPDVVRDDTATSFIAAVDTTRTAILATLKHLLDPANVSWKEQVAAVSPESVGDSMVMRACVLEAMRVDTPGSVFNGRVTEDFTVTLGNSRFDLHRNTLVMPNIHALHASYGPTFDPGRLLRAHASELVIPFGKGPRSCPGKSFATSMIAIYVNAFLRAYPNAQLDQSQPDNGFPIHTSSEHGLYVSLH</sequence>
<dbReference type="GO" id="GO:0020037">
    <property type="term" value="F:heme binding"/>
    <property type="evidence" value="ECO:0007669"/>
    <property type="project" value="InterPro"/>
</dbReference>
<accession>A0A917CVU7</accession>
<dbReference type="AlphaFoldDB" id="A0A917CVU7"/>
<protein>
    <recommendedName>
        <fullName evidence="6">Cytochrome P450</fullName>
    </recommendedName>
</protein>
<dbReference type="SUPFAM" id="SSF48264">
    <property type="entry name" value="Cytochrome P450"/>
    <property type="match status" value="1"/>
</dbReference>
<comment type="caution">
    <text evidence="4">The sequence shown here is derived from an EMBL/GenBank/DDBJ whole genome shotgun (WGS) entry which is preliminary data.</text>
</comment>
<name>A0A917CVU7_9NOCA</name>
<dbReference type="PANTHER" id="PTHR24305">
    <property type="entry name" value="CYTOCHROME P450"/>
    <property type="match status" value="1"/>
</dbReference>
<keyword evidence="3" id="KW-0349">Heme</keyword>
<dbReference type="RefSeq" id="WP_188543699.1">
    <property type="nucleotide sequence ID" value="NZ_BMCU01000001.1"/>
</dbReference>
<keyword evidence="3" id="KW-0479">Metal-binding</keyword>
<keyword evidence="3" id="KW-0408">Iron</keyword>
<reference evidence="4" key="1">
    <citation type="journal article" date="2014" name="Int. J. Syst. Evol. Microbiol.">
        <title>Complete genome sequence of Corynebacterium casei LMG S-19264T (=DSM 44701T), isolated from a smear-ripened cheese.</title>
        <authorList>
            <consortium name="US DOE Joint Genome Institute (JGI-PGF)"/>
            <person name="Walter F."/>
            <person name="Albersmeier A."/>
            <person name="Kalinowski J."/>
            <person name="Ruckert C."/>
        </authorList>
    </citation>
    <scope>NUCLEOTIDE SEQUENCE</scope>
    <source>
        <strain evidence="4">CCM 7905</strain>
    </source>
</reference>
<organism evidence="4 5">
    <name type="scientific">Rhodococcoides trifolii</name>
    <dbReference type="NCBI Taxonomy" id="908250"/>
    <lineage>
        <taxon>Bacteria</taxon>
        <taxon>Bacillati</taxon>
        <taxon>Actinomycetota</taxon>
        <taxon>Actinomycetes</taxon>
        <taxon>Mycobacteriales</taxon>
        <taxon>Nocardiaceae</taxon>
        <taxon>Rhodococcoides</taxon>
    </lineage>
</organism>
<evidence type="ECO:0000313" key="4">
    <source>
        <dbReference type="EMBL" id="GGF99525.1"/>
    </source>
</evidence>
<evidence type="ECO:0000256" key="2">
    <source>
        <dbReference type="ARBA" id="ARBA00010617"/>
    </source>
</evidence>
<keyword evidence="3" id="KW-0560">Oxidoreductase</keyword>
<dbReference type="GO" id="GO:0005506">
    <property type="term" value="F:iron ion binding"/>
    <property type="evidence" value="ECO:0007669"/>
    <property type="project" value="InterPro"/>
</dbReference>
<dbReference type="EMBL" id="BMCU01000001">
    <property type="protein sequence ID" value="GGF99525.1"/>
    <property type="molecule type" value="Genomic_DNA"/>
</dbReference>
<dbReference type="GO" id="GO:0004497">
    <property type="term" value="F:monooxygenase activity"/>
    <property type="evidence" value="ECO:0007669"/>
    <property type="project" value="UniProtKB-KW"/>
</dbReference>
<proteinExistence type="inferred from homology"/>
<dbReference type="Gene3D" id="1.10.630.10">
    <property type="entry name" value="Cytochrome P450"/>
    <property type="match status" value="1"/>
</dbReference>
<dbReference type="InterPro" id="IPR036396">
    <property type="entry name" value="Cyt_P450_sf"/>
</dbReference>
<dbReference type="InterPro" id="IPR017972">
    <property type="entry name" value="Cyt_P450_CS"/>
</dbReference>
<dbReference type="GO" id="GO:0016705">
    <property type="term" value="F:oxidoreductase activity, acting on paired donors, with incorporation or reduction of molecular oxygen"/>
    <property type="evidence" value="ECO:0007669"/>
    <property type="project" value="InterPro"/>
</dbReference>